<keyword evidence="2" id="KW-0418">Kinase</keyword>
<evidence type="ECO:0000313" key="2">
    <source>
        <dbReference type="EMBL" id="CAA9509877.1"/>
    </source>
</evidence>
<feature type="compositionally biased region" description="Low complexity" evidence="1">
    <location>
        <begin position="36"/>
        <end position="49"/>
    </location>
</feature>
<feature type="region of interest" description="Disordered" evidence="1">
    <location>
        <begin position="1"/>
        <end position="323"/>
    </location>
</feature>
<name>A0A6J4T0F2_9ACTN</name>
<sequence length="323" mass="34498">EDSGVDERRGRARHERGRAGRGADGLFPGLGGLRGQGRVQGALGGQDLPDGPPGARRHSPPGRHDPRHRAVQGVRHPRGAASGRREAGGGRHRRPGRHRRQREPYRCSEARGARDDGRRRSGLHRQRRERDGGGHRGGHRAQHGAAGHRPPQGYGKLAPQGARGRGHGEGLRVPGAHERHRGRGRGGGGPGVRAAARGAAAPHAEGLRAGQVALHRRSRGGGAAPGRGDPRVHQRHRGHLRIAADGRRAYPAGRYTHRLRPHPGEPPGDRGRGRPRRRGRGHDGRDPRRPGRARPAAGGRGEQAGARSRGLQDGRGPRRAAGV</sequence>
<proteinExistence type="predicted"/>
<organism evidence="2">
    <name type="scientific">uncultured Rubrobacteraceae bacterium</name>
    <dbReference type="NCBI Taxonomy" id="349277"/>
    <lineage>
        <taxon>Bacteria</taxon>
        <taxon>Bacillati</taxon>
        <taxon>Actinomycetota</taxon>
        <taxon>Rubrobacteria</taxon>
        <taxon>Rubrobacterales</taxon>
        <taxon>Rubrobacteraceae</taxon>
        <taxon>environmental samples</taxon>
    </lineage>
</organism>
<feature type="compositionally biased region" description="Basic residues" evidence="1">
    <location>
        <begin position="55"/>
        <end position="78"/>
    </location>
</feature>
<feature type="compositionally biased region" description="Low complexity" evidence="1">
    <location>
        <begin position="192"/>
        <end position="204"/>
    </location>
</feature>
<reference evidence="2" key="1">
    <citation type="submission" date="2020-02" db="EMBL/GenBank/DDBJ databases">
        <authorList>
            <person name="Meier V. D."/>
        </authorList>
    </citation>
    <scope>NUCLEOTIDE SEQUENCE</scope>
    <source>
        <strain evidence="2">AVDCRST_MAG12</strain>
    </source>
</reference>
<gene>
    <name evidence="2" type="ORF">AVDCRST_MAG12-3131</name>
</gene>
<feature type="compositionally biased region" description="Basic and acidic residues" evidence="1">
    <location>
        <begin position="102"/>
        <end position="119"/>
    </location>
</feature>
<dbReference type="GO" id="GO:0003872">
    <property type="term" value="F:6-phosphofructokinase activity"/>
    <property type="evidence" value="ECO:0007669"/>
    <property type="project" value="UniProtKB-EC"/>
</dbReference>
<dbReference type="AlphaFoldDB" id="A0A6J4T0F2"/>
<keyword evidence="2" id="KW-0808">Transferase</keyword>
<feature type="non-terminal residue" evidence="2">
    <location>
        <position position="323"/>
    </location>
</feature>
<protein>
    <submittedName>
        <fullName evidence="2">6-phosphofructokinase</fullName>
        <ecNumber evidence="2">2.7.1.11</ecNumber>
    </submittedName>
</protein>
<feature type="non-terminal residue" evidence="2">
    <location>
        <position position="1"/>
    </location>
</feature>
<dbReference type="EC" id="2.7.1.11" evidence="2"/>
<feature type="compositionally biased region" description="Gly residues" evidence="1">
    <location>
        <begin position="20"/>
        <end position="35"/>
    </location>
</feature>
<feature type="compositionally biased region" description="Low complexity" evidence="1">
    <location>
        <begin position="293"/>
        <end position="309"/>
    </location>
</feature>
<feature type="compositionally biased region" description="Basic residues" evidence="1">
    <location>
        <begin position="90"/>
        <end position="101"/>
    </location>
</feature>
<accession>A0A6J4T0F2</accession>
<dbReference type="EMBL" id="CADCVK010000440">
    <property type="protein sequence ID" value="CAA9509877.1"/>
    <property type="molecule type" value="Genomic_DNA"/>
</dbReference>
<evidence type="ECO:0000256" key="1">
    <source>
        <dbReference type="SAM" id="MobiDB-lite"/>
    </source>
</evidence>